<evidence type="ECO:0000256" key="1">
    <source>
        <dbReference type="SAM" id="Phobius"/>
    </source>
</evidence>
<keyword evidence="1" id="KW-0472">Membrane</keyword>
<dbReference type="AlphaFoldDB" id="F2TXH2"/>
<keyword evidence="1" id="KW-0812">Transmembrane</keyword>
<reference evidence="2" key="1">
    <citation type="submission" date="2009-08" db="EMBL/GenBank/DDBJ databases">
        <title>Annotation of Salpingoeca rosetta.</title>
        <authorList>
            <consortium name="The Broad Institute Genome Sequencing Platform"/>
            <person name="Russ C."/>
            <person name="Cuomo C."/>
            <person name="Burger G."/>
            <person name="Gray M.W."/>
            <person name="Holland P.W.H."/>
            <person name="King N."/>
            <person name="Lang F.B.F."/>
            <person name="Roger A.J."/>
            <person name="Ruiz-Trillo I."/>
            <person name="Young S.K."/>
            <person name="Zeng Q."/>
            <person name="Gargeya S."/>
            <person name="Alvarado L."/>
            <person name="Berlin A."/>
            <person name="Chapman S.B."/>
            <person name="Chen Z."/>
            <person name="Freedman E."/>
            <person name="Gellesch M."/>
            <person name="Goldberg J."/>
            <person name="Griggs A."/>
            <person name="Gujja S."/>
            <person name="Heilman E."/>
            <person name="Heiman D."/>
            <person name="Howarth C."/>
            <person name="Mehta T."/>
            <person name="Neiman D."/>
            <person name="Pearson M."/>
            <person name="Roberts A."/>
            <person name="Saif S."/>
            <person name="Shea T."/>
            <person name="Shenoy N."/>
            <person name="Sisk P."/>
            <person name="Stolte C."/>
            <person name="Sykes S."/>
            <person name="White J."/>
            <person name="Yandava C."/>
            <person name="Haas B."/>
            <person name="Nusbaum C."/>
            <person name="Birren B."/>
        </authorList>
    </citation>
    <scope>NUCLEOTIDE SEQUENCE [LARGE SCALE GENOMIC DNA]</scope>
    <source>
        <strain evidence="2">ATCC 50818</strain>
    </source>
</reference>
<name>F2TXH2_SALR5</name>
<evidence type="ECO:0000313" key="2">
    <source>
        <dbReference type="EMBL" id="EGD76081.1"/>
    </source>
</evidence>
<feature type="transmembrane region" description="Helical" evidence="1">
    <location>
        <begin position="277"/>
        <end position="298"/>
    </location>
</feature>
<dbReference type="Proteomes" id="UP000007799">
    <property type="component" value="Unassembled WGS sequence"/>
</dbReference>
<keyword evidence="1" id="KW-1133">Transmembrane helix</keyword>
<protein>
    <submittedName>
        <fullName evidence="2">Uncharacterized protein</fullName>
    </submittedName>
</protein>
<dbReference type="OMA" id="TAWMASH"/>
<sequence>MLLSRMVKHSRKAGAGLLAVGVRIVADETDPTPYAPLHVAHKYPHSSSSSSSSKAHLYSSAFPGGDRDALVPREVDPSLAVLHQCGTDVDPDLLLADWRMHEIKNGPLMSNGAARDELEAWERELLSFKEKESLVPVSQSEELNKKLDILYGRHVIEVTLGLSDAGFQAFKEAGFKRLHKRLDTLRRRRDAIEAALEADDIPKAMDLTRRALLACQRFEQHLARVLREIRFEERVHSSRAKKALSIATAGGFVIVGVTFDFFGVLPAGLVSSAAMETITKFVTAGMVLCCSYAAFAYLHSLEARQYVHQLRRIGLDIESFKHE</sequence>
<organism evidence="3">
    <name type="scientific">Salpingoeca rosetta (strain ATCC 50818 / BSB-021)</name>
    <dbReference type="NCBI Taxonomy" id="946362"/>
    <lineage>
        <taxon>Eukaryota</taxon>
        <taxon>Choanoflagellata</taxon>
        <taxon>Craspedida</taxon>
        <taxon>Salpingoecidae</taxon>
        <taxon>Salpingoeca</taxon>
    </lineage>
</organism>
<dbReference type="KEGG" id="sre:PTSG_00788"/>
<dbReference type="InParanoid" id="F2TXH2"/>
<feature type="transmembrane region" description="Helical" evidence="1">
    <location>
        <begin position="243"/>
        <end position="265"/>
    </location>
</feature>
<accession>F2TXH2</accession>
<dbReference type="EMBL" id="GL832956">
    <property type="protein sequence ID" value="EGD76081.1"/>
    <property type="molecule type" value="Genomic_DNA"/>
</dbReference>
<keyword evidence="3" id="KW-1185">Reference proteome</keyword>
<dbReference type="RefSeq" id="XP_004998256.1">
    <property type="nucleotide sequence ID" value="XM_004998199.1"/>
</dbReference>
<dbReference type="GeneID" id="16078851"/>
<proteinExistence type="predicted"/>
<gene>
    <name evidence="2" type="ORF">PTSG_00788</name>
</gene>
<evidence type="ECO:0000313" key="3">
    <source>
        <dbReference type="Proteomes" id="UP000007799"/>
    </source>
</evidence>